<evidence type="ECO:0000256" key="3">
    <source>
        <dbReference type="ARBA" id="ARBA00023163"/>
    </source>
</evidence>
<keyword evidence="3" id="KW-0804">Transcription</keyword>
<evidence type="ECO:0000256" key="2">
    <source>
        <dbReference type="ARBA" id="ARBA00023125"/>
    </source>
</evidence>
<dbReference type="InterPro" id="IPR000524">
    <property type="entry name" value="Tscrpt_reg_HTH_GntR"/>
</dbReference>
<name>A0ABP2A6U6_9HYPH</name>
<dbReference type="Pfam" id="PF07729">
    <property type="entry name" value="FCD"/>
    <property type="match status" value="1"/>
</dbReference>
<dbReference type="InterPro" id="IPR036390">
    <property type="entry name" value="WH_DNA-bd_sf"/>
</dbReference>
<dbReference type="SUPFAM" id="SSF48008">
    <property type="entry name" value="GntR ligand-binding domain-like"/>
    <property type="match status" value="1"/>
</dbReference>
<dbReference type="InterPro" id="IPR011711">
    <property type="entry name" value="GntR_C"/>
</dbReference>
<dbReference type="SUPFAM" id="SSF46785">
    <property type="entry name" value="Winged helix' DNA-binding domain"/>
    <property type="match status" value="1"/>
</dbReference>
<reference evidence="6 7" key="1">
    <citation type="submission" date="2015-08" db="EMBL/GenBank/DDBJ databases">
        <authorList>
            <person name="Varghese N."/>
        </authorList>
    </citation>
    <scope>NUCLEOTIDE SEQUENCE [LARGE SCALE GENOMIC DNA]</scope>
    <source>
        <strain evidence="6 7">DSM 18167</strain>
    </source>
</reference>
<dbReference type="SMART" id="SM00895">
    <property type="entry name" value="FCD"/>
    <property type="match status" value="1"/>
</dbReference>
<dbReference type="InterPro" id="IPR008920">
    <property type="entry name" value="TF_FadR/GntR_C"/>
</dbReference>
<feature type="compositionally biased region" description="Basic and acidic residues" evidence="4">
    <location>
        <begin position="11"/>
        <end position="22"/>
    </location>
</feature>
<evidence type="ECO:0000259" key="5">
    <source>
        <dbReference type="PROSITE" id="PS50949"/>
    </source>
</evidence>
<feature type="region of interest" description="Disordered" evidence="4">
    <location>
        <begin position="1"/>
        <end position="22"/>
    </location>
</feature>
<dbReference type="GO" id="GO:0003677">
    <property type="term" value="F:DNA binding"/>
    <property type="evidence" value="ECO:0007669"/>
    <property type="project" value="UniProtKB-KW"/>
</dbReference>
<dbReference type="Gene3D" id="1.10.10.10">
    <property type="entry name" value="Winged helix-like DNA-binding domain superfamily/Winged helix DNA-binding domain"/>
    <property type="match status" value="1"/>
</dbReference>
<dbReference type="Gene3D" id="1.20.120.530">
    <property type="entry name" value="GntR ligand-binding domain-like"/>
    <property type="match status" value="1"/>
</dbReference>
<gene>
    <name evidence="6" type="ORF">Ga0061061_109117</name>
</gene>
<keyword evidence="7" id="KW-1185">Reference proteome</keyword>
<dbReference type="Proteomes" id="UP000182178">
    <property type="component" value="Unassembled WGS sequence"/>
</dbReference>
<keyword evidence="1" id="KW-0805">Transcription regulation</keyword>
<accession>A0ABP2A6U6</accession>
<organism evidence="6 7">
    <name type="scientific">Chelatococcus sambhunathii</name>
    <dbReference type="NCBI Taxonomy" id="363953"/>
    <lineage>
        <taxon>Bacteria</taxon>
        <taxon>Pseudomonadati</taxon>
        <taxon>Pseudomonadota</taxon>
        <taxon>Alphaproteobacteria</taxon>
        <taxon>Hyphomicrobiales</taxon>
        <taxon>Chelatococcaceae</taxon>
        <taxon>Chelatococcus</taxon>
    </lineage>
</organism>
<evidence type="ECO:0000313" key="7">
    <source>
        <dbReference type="Proteomes" id="UP000182178"/>
    </source>
</evidence>
<dbReference type="RefSeq" id="WP_082464876.1">
    <property type="nucleotide sequence ID" value="NZ_CYHC01000009.1"/>
</dbReference>
<dbReference type="PROSITE" id="PS50949">
    <property type="entry name" value="HTH_GNTR"/>
    <property type="match status" value="1"/>
</dbReference>
<evidence type="ECO:0000313" key="6">
    <source>
        <dbReference type="EMBL" id="CUA89718.1"/>
    </source>
</evidence>
<dbReference type="PANTHER" id="PTHR43537:SF50">
    <property type="entry name" value="TRANSCRIPTIONAL REGULATORY PROTEIN"/>
    <property type="match status" value="1"/>
</dbReference>
<evidence type="ECO:0000256" key="1">
    <source>
        <dbReference type="ARBA" id="ARBA00023015"/>
    </source>
</evidence>
<evidence type="ECO:0000256" key="4">
    <source>
        <dbReference type="SAM" id="MobiDB-lite"/>
    </source>
</evidence>
<proteinExistence type="predicted"/>
<keyword evidence="2 6" id="KW-0238">DNA-binding</keyword>
<dbReference type="InterPro" id="IPR036388">
    <property type="entry name" value="WH-like_DNA-bd_sf"/>
</dbReference>
<sequence length="234" mass="26045">MTDETIAPSADRPEAASDEARPIARRTLHDEVVIRIRDMITEGQLAPGTRVHEGQLGAALGISRTPLREALKFLAREGLIELVPSRGAIVRRFSPKDVYDMLSVLATLEAEAGRLACANASDADIAAVAGLHARMMAFYESRNRLEYFKLNQAIHTAIVRLSGNAVLADIHETLQSRLKRIRFLGNQEPPKWDEAVSEHEEMIAALTARDPDRLAIILANHMRNSWERVRETLP</sequence>
<dbReference type="CDD" id="cd07377">
    <property type="entry name" value="WHTH_GntR"/>
    <property type="match status" value="1"/>
</dbReference>
<dbReference type="Pfam" id="PF00392">
    <property type="entry name" value="GntR"/>
    <property type="match status" value="1"/>
</dbReference>
<feature type="domain" description="HTH gntR-type" evidence="5">
    <location>
        <begin position="26"/>
        <end position="93"/>
    </location>
</feature>
<protein>
    <submittedName>
        <fullName evidence="6">DNA-binding transcriptional regulator, GntR family</fullName>
    </submittedName>
</protein>
<dbReference type="PANTHER" id="PTHR43537">
    <property type="entry name" value="TRANSCRIPTIONAL REGULATOR, GNTR FAMILY"/>
    <property type="match status" value="1"/>
</dbReference>
<dbReference type="SMART" id="SM00345">
    <property type="entry name" value="HTH_GNTR"/>
    <property type="match status" value="1"/>
</dbReference>
<comment type="caution">
    <text evidence="6">The sequence shown here is derived from an EMBL/GenBank/DDBJ whole genome shotgun (WGS) entry which is preliminary data.</text>
</comment>
<dbReference type="EMBL" id="CYHC01000009">
    <property type="protein sequence ID" value="CUA89718.1"/>
    <property type="molecule type" value="Genomic_DNA"/>
</dbReference>